<evidence type="ECO:0000256" key="5">
    <source>
        <dbReference type="HAMAP-Rule" id="MF_00902"/>
    </source>
</evidence>
<evidence type="ECO:0000313" key="6">
    <source>
        <dbReference type="EMBL" id="HHS30968.1"/>
    </source>
</evidence>
<keyword evidence="4 5" id="KW-0472">Membrane</keyword>
<dbReference type="PRINTS" id="PR01840">
    <property type="entry name" value="TATCFAMILY"/>
</dbReference>
<name>A0A7V6DR36_9BACT</name>
<dbReference type="GO" id="GO:0033281">
    <property type="term" value="C:TAT protein transport complex"/>
    <property type="evidence" value="ECO:0007669"/>
    <property type="project" value="UniProtKB-UniRule"/>
</dbReference>
<proteinExistence type="inferred from homology"/>
<feature type="transmembrane region" description="Helical" evidence="5">
    <location>
        <begin position="224"/>
        <end position="253"/>
    </location>
</feature>
<comment type="subcellular location">
    <subcellularLocation>
        <location evidence="5">Cell membrane</location>
        <topology evidence="5">Multi-pass membrane protein</topology>
    </subcellularLocation>
    <subcellularLocation>
        <location evidence="1">Membrane</location>
        <topology evidence="1">Multi-pass membrane protein</topology>
    </subcellularLocation>
</comment>
<keyword evidence="3 5" id="KW-1133">Transmembrane helix</keyword>
<evidence type="ECO:0000256" key="3">
    <source>
        <dbReference type="ARBA" id="ARBA00022989"/>
    </source>
</evidence>
<feature type="transmembrane region" description="Helical" evidence="5">
    <location>
        <begin position="189"/>
        <end position="212"/>
    </location>
</feature>
<keyword evidence="5" id="KW-1003">Cell membrane</keyword>
<comment type="similarity">
    <text evidence="5">Belongs to the TatC family.</text>
</comment>
<protein>
    <recommendedName>
        <fullName evidence="5">Sec-independent protein translocase protein TatC</fullName>
    </recommendedName>
</protein>
<dbReference type="InterPro" id="IPR002033">
    <property type="entry name" value="TatC"/>
</dbReference>
<reference evidence="6" key="1">
    <citation type="journal article" date="2020" name="mSystems">
        <title>Genome- and Community-Level Interaction Insights into Carbon Utilization and Element Cycling Functions of Hydrothermarchaeota in Hydrothermal Sediment.</title>
        <authorList>
            <person name="Zhou Z."/>
            <person name="Liu Y."/>
            <person name="Xu W."/>
            <person name="Pan J."/>
            <person name="Luo Z.H."/>
            <person name="Li M."/>
        </authorList>
    </citation>
    <scope>NUCLEOTIDE SEQUENCE [LARGE SCALE GENOMIC DNA]</scope>
    <source>
        <strain evidence="6">SpSt-767</strain>
    </source>
</reference>
<feature type="transmembrane region" description="Helical" evidence="5">
    <location>
        <begin position="136"/>
        <end position="169"/>
    </location>
</feature>
<comment type="caution">
    <text evidence="5">Lacks conserved residue(s) required for the propagation of feature annotation.</text>
</comment>
<keyword evidence="2 5" id="KW-0812">Transmembrane</keyword>
<dbReference type="NCBIfam" id="TIGR00945">
    <property type="entry name" value="tatC"/>
    <property type="match status" value="1"/>
</dbReference>
<dbReference type="PANTHER" id="PTHR30371:SF0">
    <property type="entry name" value="SEC-INDEPENDENT PROTEIN TRANSLOCASE PROTEIN TATC, CHLOROPLASTIC-RELATED"/>
    <property type="match status" value="1"/>
</dbReference>
<comment type="function">
    <text evidence="5">Part of the twin-arginine translocation (Tat) system that transports large folded proteins containing a characteristic twin-arginine motif in their signal peptide across membranes.</text>
</comment>
<dbReference type="GO" id="GO:0043953">
    <property type="term" value="P:protein transport by the Tat complex"/>
    <property type="evidence" value="ECO:0007669"/>
    <property type="project" value="UniProtKB-UniRule"/>
</dbReference>
<dbReference type="GO" id="GO:0065002">
    <property type="term" value="P:intracellular protein transmembrane transport"/>
    <property type="evidence" value="ECO:0007669"/>
    <property type="project" value="TreeGrafter"/>
</dbReference>
<evidence type="ECO:0000256" key="2">
    <source>
        <dbReference type="ARBA" id="ARBA00022692"/>
    </source>
</evidence>
<dbReference type="EMBL" id="DTGR01000229">
    <property type="protein sequence ID" value="HHS30968.1"/>
    <property type="molecule type" value="Genomic_DNA"/>
</dbReference>
<keyword evidence="5" id="KW-0811">Translocation</keyword>
<sequence length="291" mass="33232">MTEMSFLEHLQELRTRLIICLVALFLAAAVAWPLSYTVQRFIQRPLMQPSVVQDLKYDAAAWIKEHYPHLSEYLGIQAKPPQVRLHRLNYMAPLEPFFVQMKISLITGFALAFPVILYQIWLFFAPALYPQEKKYIYLFLPFGSVAFVLGALFFLYMVWPLIISFSLAYESDLLYSMLNLTQYVDFCLRLLLLFGLIFELPLILLILNWAGLVKLEALKRQRRLALLLSAVVAAFHADIVTMTAVAIPIYGMYEIAIIAIRLFGRRDQAEAEPVMASVPAPGPGFDPPVKP</sequence>
<keyword evidence="5" id="KW-0653">Protein transport</keyword>
<keyword evidence="5" id="KW-0813">Transport</keyword>
<organism evidence="6">
    <name type="scientific">Desulfobacca acetoxidans</name>
    <dbReference type="NCBI Taxonomy" id="60893"/>
    <lineage>
        <taxon>Bacteria</taxon>
        <taxon>Pseudomonadati</taxon>
        <taxon>Thermodesulfobacteriota</taxon>
        <taxon>Desulfobaccia</taxon>
        <taxon>Desulfobaccales</taxon>
        <taxon>Desulfobaccaceae</taxon>
        <taxon>Desulfobacca</taxon>
    </lineage>
</organism>
<evidence type="ECO:0000256" key="4">
    <source>
        <dbReference type="ARBA" id="ARBA00023136"/>
    </source>
</evidence>
<accession>A0A7V6DR36</accession>
<dbReference type="PANTHER" id="PTHR30371">
    <property type="entry name" value="SEC-INDEPENDENT PROTEIN TRANSLOCASE PROTEIN TATC"/>
    <property type="match status" value="1"/>
</dbReference>
<gene>
    <name evidence="5 6" type="primary">tatC</name>
    <name evidence="6" type="ORF">ENV52_14880</name>
</gene>
<dbReference type="AlphaFoldDB" id="A0A7V6DR36"/>
<dbReference type="Pfam" id="PF00902">
    <property type="entry name" value="TatC"/>
    <property type="match status" value="1"/>
</dbReference>
<dbReference type="HAMAP" id="MF_00902">
    <property type="entry name" value="TatC"/>
    <property type="match status" value="1"/>
</dbReference>
<evidence type="ECO:0000256" key="1">
    <source>
        <dbReference type="ARBA" id="ARBA00004141"/>
    </source>
</evidence>
<dbReference type="GO" id="GO:0009977">
    <property type="term" value="F:proton motive force dependent protein transmembrane transporter activity"/>
    <property type="evidence" value="ECO:0007669"/>
    <property type="project" value="TreeGrafter"/>
</dbReference>
<feature type="transmembrane region" description="Helical" evidence="5">
    <location>
        <begin position="103"/>
        <end position="124"/>
    </location>
</feature>
<comment type="subunit">
    <text evidence="5">Forms a complex with TatA.</text>
</comment>
<comment type="caution">
    <text evidence="6">The sequence shown here is derived from an EMBL/GenBank/DDBJ whole genome shotgun (WGS) entry which is preliminary data.</text>
</comment>